<dbReference type="PANTHER" id="PTHR11439:SF463">
    <property type="entry name" value="REVERSE TRANSCRIPTASE TY1_COPIA-TYPE DOMAIN-CONTAINING PROTEIN"/>
    <property type="match status" value="1"/>
</dbReference>
<evidence type="ECO:0000259" key="1">
    <source>
        <dbReference type="Pfam" id="PF07727"/>
    </source>
</evidence>
<reference evidence="2" key="2">
    <citation type="submission" date="2020-08" db="EMBL/GenBank/DDBJ databases">
        <title>Plant Genome Project.</title>
        <authorList>
            <person name="Zhang R.-G."/>
        </authorList>
    </citation>
    <scope>NUCLEOTIDE SEQUENCE</scope>
    <source>
        <strain evidence="2">Huo1</strain>
        <tissue evidence="2">Leaf</tissue>
    </source>
</reference>
<dbReference type="InterPro" id="IPR013103">
    <property type="entry name" value="RVT_2"/>
</dbReference>
<name>A0A8X8ZKR3_SALSN</name>
<gene>
    <name evidence="2" type="ORF">SASPL_131598</name>
</gene>
<keyword evidence="3" id="KW-1185">Reference proteome</keyword>
<feature type="domain" description="Reverse transcriptase Ty1/copia-type" evidence="1">
    <location>
        <begin position="40"/>
        <end position="129"/>
    </location>
</feature>
<protein>
    <recommendedName>
        <fullName evidence="1">Reverse transcriptase Ty1/copia-type domain-containing protein</fullName>
    </recommendedName>
</protein>
<reference evidence="2" key="1">
    <citation type="submission" date="2018-01" db="EMBL/GenBank/DDBJ databases">
        <authorList>
            <person name="Mao J.F."/>
        </authorList>
    </citation>
    <scope>NUCLEOTIDE SEQUENCE</scope>
    <source>
        <strain evidence="2">Huo1</strain>
        <tissue evidence="2">Leaf</tissue>
    </source>
</reference>
<proteinExistence type="predicted"/>
<accession>A0A8X8ZKR3</accession>
<sequence>MATGMNSMAFSDSDEEEEVFSPQTLRIANDPTLYTKKSGGVGGGNLLLAVCVFMDDVVYMGSSPSVTTEFKERMISLFEMTDLGLMHHFLGLEIKQGEGGVFVSQAKYAANLLHRFNVTNCESAITTPINADEKLLIADDGSGKADARRFRSLVQGLVCLTRTRPDIAFAVARLDLGIWYSNGAEFKLSGFTSSDWDGDRGSRSGFVFSFGSGAVTWSSRKQGVATLSSSEAEYLAAASSASEAMWLRRQLGDLEEEQEDATEILCGNGITKKPLLHGRTEHIDVELDLIRELVGGGFISLKFCSDSHNLQISSLRVRNMSTSQHNLGFALIDRGFVEDW</sequence>
<comment type="caution">
    <text evidence="2">The sequence shown here is derived from an EMBL/GenBank/DDBJ whole genome shotgun (WGS) entry which is preliminary data.</text>
</comment>
<dbReference type="CDD" id="cd09272">
    <property type="entry name" value="RNase_HI_RT_Ty1"/>
    <property type="match status" value="1"/>
</dbReference>
<evidence type="ECO:0000313" key="3">
    <source>
        <dbReference type="Proteomes" id="UP000298416"/>
    </source>
</evidence>
<dbReference type="Proteomes" id="UP000298416">
    <property type="component" value="Unassembled WGS sequence"/>
</dbReference>
<organism evidence="2">
    <name type="scientific">Salvia splendens</name>
    <name type="common">Scarlet sage</name>
    <dbReference type="NCBI Taxonomy" id="180675"/>
    <lineage>
        <taxon>Eukaryota</taxon>
        <taxon>Viridiplantae</taxon>
        <taxon>Streptophyta</taxon>
        <taxon>Embryophyta</taxon>
        <taxon>Tracheophyta</taxon>
        <taxon>Spermatophyta</taxon>
        <taxon>Magnoliopsida</taxon>
        <taxon>eudicotyledons</taxon>
        <taxon>Gunneridae</taxon>
        <taxon>Pentapetalae</taxon>
        <taxon>asterids</taxon>
        <taxon>lamiids</taxon>
        <taxon>Lamiales</taxon>
        <taxon>Lamiaceae</taxon>
        <taxon>Nepetoideae</taxon>
        <taxon>Mentheae</taxon>
        <taxon>Salviinae</taxon>
        <taxon>Salvia</taxon>
        <taxon>Salvia subgen. Calosphace</taxon>
        <taxon>core Calosphace</taxon>
    </lineage>
</organism>
<evidence type="ECO:0000313" key="2">
    <source>
        <dbReference type="EMBL" id="KAG6408582.1"/>
    </source>
</evidence>
<dbReference type="PANTHER" id="PTHR11439">
    <property type="entry name" value="GAG-POL-RELATED RETROTRANSPOSON"/>
    <property type="match status" value="1"/>
</dbReference>
<dbReference type="Pfam" id="PF07727">
    <property type="entry name" value="RVT_2"/>
    <property type="match status" value="1"/>
</dbReference>
<dbReference type="EMBL" id="PNBA02000011">
    <property type="protein sequence ID" value="KAG6408582.1"/>
    <property type="molecule type" value="Genomic_DNA"/>
</dbReference>
<dbReference type="AlphaFoldDB" id="A0A8X8ZKR3"/>